<dbReference type="PANTHER" id="PTHR23028">
    <property type="entry name" value="ACETYLTRANSFERASE"/>
    <property type="match status" value="1"/>
</dbReference>
<dbReference type="EMBL" id="JACCFH010000001">
    <property type="protein sequence ID" value="NYG31205.1"/>
    <property type="molecule type" value="Genomic_DNA"/>
</dbReference>
<keyword evidence="4" id="KW-1185">Reference proteome</keyword>
<dbReference type="GO" id="GO:0000271">
    <property type="term" value="P:polysaccharide biosynthetic process"/>
    <property type="evidence" value="ECO:0007669"/>
    <property type="project" value="TreeGrafter"/>
</dbReference>
<dbReference type="Proteomes" id="UP000518288">
    <property type="component" value="Unassembled WGS sequence"/>
</dbReference>
<feature type="transmembrane region" description="Helical" evidence="1">
    <location>
        <begin position="254"/>
        <end position="272"/>
    </location>
</feature>
<dbReference type="RefSeq" id="WP_179632209.1">
    <property type="nucleotide sequence ID" value="NZ_JACCFH010000001.1"/>
</dbReference>
<dbReference type="GO" id="GO:0016747">
    <property type="term" value="F:acyltransferase activity, transferring groups other than amino-acyl groups"/>
    <property type="evidence" value="ECO:0007669"/>
    <property type="project" value="InterPro"/>
</dbReference>
<dbReference type="AlphaFoldDB" id="A0A7Y9QX60"/>
<gene>
    <name evidence="3" type="ORF">BDD16_000191</name>
</gene>
<feature type="transmembrane region" description="Helical" evidence="1">
    <location>
        <begin position="150"/>
        <end position="168"/>
    </location>
</feature>
<feature type="transmembrane region" description="Helical" evidence="1">
    <location>
        <begin position="316"/>
        <end position="334"/>
    </location>
</feature>
<evidence type="ECO:0000256" key="1">
    <source>
        <dbReference type="SAM" id="Phobius"/>
    </source>
</evidence>
<name>A0A7Y9QX60_9BURK</name>
<dbReference type="InterPro" id="IPR050879">
    <property type="entry name" value="Acyltransferase_3"/>
</dbReference>
<dbReference type="PANTHER" id="PTHR23028:SF53">
    <property type="entry name" value="ACYL_TRANSF_3 DOMAIN-CONTAINING PROTEIN"/>
    <property type="match status" value="1"/>
</dbReference>
<feature type="transmembrane region" description="Helical" evidence="1">
    <location>
        <begin position="284"/>
        <end position="304"/>
    </location>
</feature>
<sequence>MNQESRGAEANLDLLRSLAVLAVMADHLVPTWRYCGLSVPTVVQMVTAHIGQAGVIAFFVHTSLVLMESLQRMCGGEPLQRGVVLRFYLRRFLRIYPLALVCITMVVVLDLPAMTWRDSPPLTPQVVLANQWLVQNLVTGRSVLGPLWSLPYEVQMYVVLPGLYLIATSARGPRWLVGLLGVAVLGALVLGEFTGGRLNMAAYLPCFLCGVLCFALRQRVRLPQWPARGWTVALAVLFGGYAWLHLGAGKPDTVVGWWFALLLSMAILVFEDSRLSRLNRCTQWIARYSYGLYLLHVPVLWLVFHRWRLQSLPWSLLVYLGLSTVAAVLAYHLIEAPMVALGQRLTRRTPAPAGAAAVPFPWADAGERELPLGVAAMEPAEVWQMLHRH</sequence>
<feature type="transmembrane region" description="Helical" evidence="1">
    <location>
        <begin position="95"/>
        <end position="114"/>
    </location>
</feature>
<evidence type="ECO:0000313" key="4">
    <source>
        <dbReference type="Proteomes" id="UP000518288"/>
    </source>
</evidence>
<reference evidence="3 4" key="1">
    <citation type="submission" date="2020-07" db="EMBL/GenBank/DDBJ databases">
        <title>Genomic Encyclopedia of Archaeal and Bacterial Type Strains, Phase II (KMG-II): from individual species to whole genera.</title>
        <authorList>
            <person name="Goeker M."/>
        </authorList>
    </citation>
    <scope>NUCLEOTIDE SEQUENCE [LARGE SCALE GENOMIC DNA]</scope>
    <source>
        <strain evidence="3 4">DSM 21226</strain>
    </source>
</reference>
<evidence type="ECO:0000313" key="3">
    <source>
        <dbReference type="EMBL" id="NYG31205.1"/>
    </source>
</evidence>
<keyword evidence="1" id="KW-0472">Membrane</keyword>
<protein>
    <submittedName>
        <fullName evidence="3">Peptidoglycan/LPS O-acetylase OafA/YrhL</fullName>
    </submittedName>
</protein>
<feature type="transmembrane region" description="Helical" evidence="1">
    <location>
        <begin position="200"/>
        <end position="217"/>
    </location>
</feature>
<feature type="domain" description="Acyltransferase 3" evidence="2">
    <location>
        <begin position="10"/>
        <end position="331"/>
    </location>
</feature>
<dbReference type="InterPro" id="IPR002656">
    <property type="entry name" value="Acyl_transf_3_dom"/>
</dbReference>
<dbReference type="Pfam" id="PF01757">
    <property type="entry name" value="Acyl_transf_3"/>
    <property type="match status" value="1"/>
</dbReference>
<keyword evidence="1" id="KW-1133">Transmembrane helix</keyword>
<feature type="transmembrane region" description="Helical" evidence="1">
    <location>
        <begin position="229"/>
        <end position="248"/>
    </location>
</feature>
<dbReference type="GO" id="GO:0016020">
    <property type="term" value="C:membrane"/>
    <property type="evidence" value="ECO:0007669"/>
    <property type="project" value="TreeGrafter"/>
</dbReference>
<keyword evidence="1" id="KW-0812">Transmembrane</keyword>
<comment type="caution">
    <text evidence="3">The sequence shown here is derived from an EMBL/GenBank/DDBJ whole genome shotgun (WGS) entry which is preliminary data.</text>
</comment>
<organism evidence="3 4">
    <name type="scientific">Sphaerotilus montanus</name>
    <dbReference type="NCBI Taxonomy" id="522889"/>
    <lineage>
        <taxon>Bacteria</taxon>
        <taxon>Pseudomonadati</taxon>
        <taxon>Pseudomonadota</taxon>
        <taxon>Betaproteobacteria</taxon>
        <taxon>Burkholderiales</taxon>
        <taxon>Sphaerotilaceae</taxon>
        <taxon>Sphaerotilus</taxon>
    </lineage>
</organism>
<accession>A0A7Y9QX60</accession>
<proteinExistence type="predicted"/>
<evidence type="ECO:0000259" key="2">
    <source>
        <dbReference type="Pfam" id="PF01757"/>
    </source>
</evidence>
<feature type="transmembrane region" description="Helical" evidence="1">
    <location>
        <begin position="175"/>
        <end position="194"/>
    </location>
</feature>